<dbReference type="Proteomes" id="UP000279909">
    <property type="component" value="Unassembled WGS sequence"/>
</dbReference>
<feature type="domain" description="Suppressor of fused-like" evidence="1">
    <location>
        <begin position="52"/>
        <end position="214"/>
    </location>
</feature>
<protein>
    <submittedName>
        <fullName evidence="2">Suppressor of fused domain protein</fullName>
    </submittedName>
</protein>
<dbReference type="InterPro" id="IPR020941">
    <property type="entry name" value="SUFU-like_domain"/>
</dbReference>
<dbReference type="InterPro" id="IPR007768">
    <property type="entry name" value="Suppressor_of_fused"/>
</dbReference>
<organism evidence="2 3">
    <name type="scientific">Lysinibacillus halotolerans</name>
    <dbReference type="NCBI Taxonomy" id="1368476"/>
    <lineage>
        <taxon>Bacteria</taxon>
        <taxon>Bacillati</taxon>
        <taxon>Bacillota</taxon>
        <taxon>Bacilli</taxon>
        <taxon>Bacillales</taxon>
        <taxon>Bacillaceae</taxon>
        <taxon>Lysinibacillus</taxon>
    </lineage>
</organism>
<evidence type="ECO:0000259" key="1">
    <source>
        <dbReference type="Pfam" id="PF05076"/>
    </source>
</evidence>
<dbReference type="InterPro" id="IPR037181">
    <property type="entry name" value="SUFU_N"/>
</dbReference>
<evidence type="ECO:0000313" key="3">
    <source>
        <dbReference type="Proteomes" id="UP000279909"/>
    </source>
</evidence>
<proteinExistence type="predicted"/>
<dbReference type="PANTHER" id="PTHR10928:SF2">
    <property type="entry name" value="SUPPRESSOR OF FUSED HOMOLOG"/>
    <property type="match status" value="1"/>
</dbReference>
<sequence length="219" mass="25240">MKLDEYKRLAAEQEDWAPGWESIDSVFDNLYPNQSPAHYGTLLHSRAIFGGDEYLDGYSIYDSPKGFKHLVTYGMTELYTNEEAFAGEWSRWGYEMTIKLKEQTNDECMWAIDMLSNLARYTFTQNRFFKPLQFIAGNGSSLHIGTDSNITALLVVNDTEAEGINTVHGKVEFMQLVGITQRELELLMENRKKADVLIEEMKKDNPFLITDMKRTDSYL</sequence>
<dbReference type="GO" id="GO:0005737">
    <property type="term" value="C:cytoplasm"/>
    <property type="evidence" value="ECO:0007669"/>
    <property type="project" value="TreeGrafter"/>
</dbReference>
<gene>
    <name evidence="2" type="ORF">EC501_06835</name>
</gene>
<evidence type="ECO:0000313" key="2">
    <source>
        <dbReference type="EMBL" id="RNC99647.1"/>
    </source>
</evidence>
<accession>A0A3M8HB32</accession>
<name>A0A3M8HB32_9BACI</name>
<keyword evidence="3" id="KW-1185">Reference proteome</keyword>
<dbReference type="OrthoDB" id="9023549at2"/>
<dbReference type="Pfam" id="PF05076">
    <property type="entry name" value="SUFU"/>
    <property type="match status" value="1"/>
</dbReference>
<dbReference type="AlphaFoldDB" id="A0A3M8HB32"/>
<dbReference type="RefSeq" id="WP_122971555.1">
    <property type="nucleotide sequence ID" value="NZ_RHLQ01000013.1"/>
</dbReference>
<dbReference type="PANTHER" id="PTHR10928">
    <property type="entry name" value="SUPPRESSOR OF FUSED"/>
    <property type="match status" value="1"/>
</dbReference>
<reference evidence="2 3" key="1">
    <citation type="journal article" date="2014" name="Int. J. Syst. Evol. Microbiol.">
        <title>Lysinibacillus halotolerans sp. nov., isolated from saline-alkaline soil.</title>
        <authorList>
            <person name="Kong D."/>
            <person name="Wang Y."/>
            <person name="Zhao B."/>
            <person name="Li Y."/>
            <person name="Song J."/>
            <person name="Zhai Y."/>
            <person name="Zhang C."/>
            <person name="Wang H."/>
            <person name="Chen X."/>
            <person name="Zhao B."/>
            <person name="Ruan Z."/>
        </authorList>
    </citation>
    <scope>NUCLEOTIDE SEQUENCE [LARGE SCALE GENOMIC DNA]</scope>
    <source>
        <strain evidence="2 3">MCCC 1A12703</strain>
    </source>
</reference>
<dbReference type="SUPFAM" id="SSF103359">
    <property type="entry name" value="Suppressor of Fused, N-terminal domain"/>
    <property type="match status" value="1"/>
</dbReference>
<comment type="caution">
    <text evidence="2">The sequence shown here is derived from an EMBL/GenBank/DDBJ whole genome shotgun (WGS) entry which is preliminary data.</text>
</comment>
<dbReference type="EMBL" id="RHLQ01000013">
    <property type="protein sequence ID" value="RNC99647.1"/>
    <property type="molecule type" value="Genomic_DNA"/>
</dbReference>